<dbReference type="RefSeq" id="WP_207673937.1">
    <property type="nucleotide sequence ID" value="NZ_JAFREM010000018.1"/>
</dbReference>
<protein>
    <submittedName>
        <fullName evidence="1">DUF3800 domain-containing protein</fullName>
    </submittedName>
</protein>
<gene>
    <name evidence="1" type="ORF">JZO70_12675</name>
</gene>
<evidence type="ECO:0000313" key="1">
    <source>
        <dbReference type="EMBL" id="MBO1307023.1"/>
    </source>
</evidence>
<dbReference type="Pfam" id="PF12686">
    <property type="entry name" value="DUF3800"/>
    <property type="match status" value="1"/>
</dbReference>
<dbReference type="InterPro" id="IPR024524">
    <property type="entry name" value="DUF3800"/>
</dbReference>
<dbReference type="Proteomes" id="UP000664601">
    <property type="component" value="Unassembled WGS sequence"/>
</dbReference>
<sequence length="269" mass="30626">MSSGYYNLYLDECLHIDDTTKEKVYGIVGIIVNKSELTNVRHELGDLKIRIWENELRAAEAKNVVLHAAEIYRSNRKGKVKNINYSIFRSNSKLREVFNGVTDIIEKNNLAIIGCVANLTTLSSRYKMKTDNYIGDSICMNKIINNFACFLKCHNAKGSIIFESRATSTHHGADSKLKKQFYKIMAHGTTIYKPIELQDVIESISFVKKQENEAGLQISDFIIQPFIFNFCGIKQKKPNIYQRIRKQRYSGGKELGGTESGIFGVTYVK</sequence>
<dbReference type="EMBL" id="JAFREM010000018">
    <property type="protein sequence ID" value="MBO1307023.1"/>
    <property type="molecule type" value="Genomic_DNA"/>
</dbReference>
<comment type="caution">
    <text evidence="1">The sequence shown here is derived from an EMBL/GenBank/DDBJ whole genome shotgun (WGS) entry which is preliminary data.</text>
</comment>
<organism evidence="1 2">
    <name type="scientific">Candidatus Enterococcus moelleringii</name>
    <dbReference type="NCBI Taxonomy" id="2815325"/>
    <lineage>
        <taxon>Bacteria</taxon>
        <taxon>Bacillati</taxon>
        <taxon>Bacillota</taxon>
        <taxon>Bacilli</taxon>
        <taxon>Lactobacillales</taxon>
        <taxon>Enterococcaceae</taxon>
        <taxon>Enterococcus</taxon>
    </lineage>
</organism>
<evidence type="ECO:0000313" key="2">
    <source>
        <dbReference type="Proteomes" id="UP000664601"/>
    </source>
</evidence>
<reference evidence="1 2" key="1">
    <citation type="submission" date="2021-03" db="EMBL/GenBank/DDBJ databases">
        <title>Enterococcal diversity collection.</title>
        <authorList>
            <person name="Gilmore M.S."/>
            <person name="Schwartzman J."/>
            <person name="Van Tyne D."/>
            <person name="Martin M."/>
            <person name="Earl A.M."/>
            <person name="Manson A.L."/>
            <person name="Straub T."/>
            <person name="Salamzade R."/>
            <person name="Saavedra J."/>
            <person name="Lebreton F."/>
            <person name="Prichula J."/>
            <person name="Schaufler K."/>
            <person name="Gaca A."/>
            <person name="Sgardioli B."/>
            <person name="Wagenaar J."/>
            <person name="Strong T."/>
        </authorList>
    </citation>
    <scope>NUCLEOTIDE SEQUENCE [LARGE SCALE GENOMIC DNA]</scope>
    <source>
        <strain evidence="1 2">669A</strain>
    </source>
</reference>
<keyword evidence="2" id="KW-1185">Reference proteome</keyword>
<accession>A0ABS3LDB4</accession>
<name>A0ABS3LDB4_9ENTE</name>
<proteinExistence type="predicted"/>